<keyword evidence="1" id="KW-1133">Transmembrane helix</keyword>
<organism evidence="2 3">
    <name type="scientific">Rhizophagus clarus</name>
    <dbReference type="NCBI Taxonomy" id="94130"/>
    <lineage>
        <taxon>Eukaryota</taxon>
        <taxon>Fungi</taxon>
        <taxon>Fungi incertae sedis</taxon>
        <taxon>Mucoromycota</taxon>
        <taxon>Glomeromycotina</taxon>
        <taxon>Glomeromycetes</taxon>
        <taxon>Glomerales</taxon>
        <taxon>Glomeraceae</taxon>
        <taxon>Rhizophagus</taxon>
    </lineage>
</organism>
<dbReference type="OrthoDB" id="2321681at2759"/>
<sequence length="395" mass="46099">MGSFIRYIFGGLVAIWLLLVILAPITEFGKILIFIFVRQENKVGLNSTVEYIYFLISFFVPWWIITTNCCVCFKQKGIFTPKELIRKLIFMVIAWISISVVYTYLTRNDIGNIPYNCPSDYPYSEPKLYLACIIRTANFVIMWTYTGLLIVFLISVLGGILPQEDDMKEKGKDFNIRTVIEGAENLLREFIYKDFRWAYAYYNYVIWSSVIHSTDNFLSGNKIRSNNINNRKIFHQKKMTDSTVSKFSLILIIIHILLLFICPFLEIWKLKLFFDNQLSISILEYAYLALILYQIVIHFVVCCFFGWFKSEGLKFIFVITGFLWLIIPAIYTHFTINELGNGPFLCSQLICKKLNSMMIRKKKIMTNKKQKRPRKNSKCSDVGAKLVSLDNDVES</sequence>
<dbReference type="EMBL" id="BLAL01000239">
    <property type="protein sequence ID" value="GES94909.1"/>
    <property type="molecule type" value="Genomic_DNA"/>
</dbReference>
<protein>
    <submittedName>
        <fullName evidence="2">Uncharacterized protein</fullName>
    </submittedName>
</protein>
<evidence type="ECO:0000313" key="2">
    <source>
        <dbReference type="EMBL" id="GES94909.1"/>
    </source>
</evidence>
<reference evidence="2" key="1">
    <citation type="submission" date="2019-10" db="EMBL/GenBank/DDBJ databases">
        <title>Conservation and host-specific expression of non-tandemly repeated heterogenous ribosome RNA gene in arbuscular mycorrhizal fungi.</title>
        <authorList>
            <person name="Maeda T."/>
            <person name="Kobayashi Y."/>
            <person name="Nakagawa T."/>
            <person name="Ezawa T."/>
            <person name="Yamaguchi K."/>
            <person name="Bino T."/>
            <person name="Nishimoto Y."/>
            <person name="Shigenobu S."/>
            <person name="Kawaguchi M."/>
        </authorList>
    </citation>
    <scope>NUCLEOTIDE SEQUENCE</scope>
    <source>
        <strain evidence="2">HR1</strain>
    </source>
</reference>
<feature type="transmembrane region" description="Helical" evidence="1">
    <location>
        <begin position="285"/>
        <end position="308"/>
    </location>
</feature>
<feature type="transmembrane region" description="Helical" evidence="1">
    <location>
        <begin position="247"/>
        <end position="265"/>
    </location>
</feature>
<accession>A0A8H3QZG5</accession>
<proteinExistence type="predicted"/>
<keyword evidence="1" id="KW-0472">Membrane</keyword>
<keyword evidence="1" id="KW-0812">Transmembrane</keyword>
<feature type="transmembrane region" description="Helical" evidence="1">
    <location>
        <begin position="85"/>
        <end position="105"/>
    </location>
</feature>
<dbReference type="Proteomes" id="UP000615446">
    <property type="component" value="Unassembled WGS sequence"/>
</dbReference>
<dbReference type="AlphaFoldDB" id="A0A8H3QZG5"/>
<gene>
    <name evidence="2" type="ORF">RCL2_002160500</name>
</gene>
<feature type="transmembrane region" description="Helical" evidence="1">
    <location>
        <begin position="51"/>
        <end position="73"/>
    </location>
</feature>
<feature type="transmembrane region" description="Helical" evidence="1">
    <location>
        <begin position="315"/>
        <end position="334"/>
    </location>
</feature>
<comment type="caution">
    <text evidence="2">The sequence shown here is derived from an EMBL/GenBank/DDBJ whole genome shotgun (WGS) entry which is preliminary data.</text>
</comment>
<evidence type="ECO:0000313" key="3">
    <source>
        <dbReference type="Proteomes" id="UP000615446"/>
    </source>
</evidence>
<feature type="transmembrane region" description="Helical" evidence="1">
    <location>
        <begin position="128"/>
        <end position="161"/>
    </location>
</feature>
<feature type="transmembrane region" description="Helical" evidence="1">
    <location>
        <begin position="7"/>
        <end position="36"/>
    </location>
</feature>
<evidence type="ECO:0000256" key="1">
    <source>
        <dbReference type="SAM" id="Phobius"/>
    </source>
</evidence>
<name>A0A8H3QZG5_9GLOM</name>